<protein>
    <submittedName>
        <fullName evidence="1">Uncharacterized protein</fullName>
    </submittedName>
</protein>
<dbReference type="EMBL" id="QFNF01000001">
    <property type="protein sequence ID" value="PZO81015.1"/>
    <property type="molecule type" value="Genomic_DNA"/>
</dbReference>
<name>A0A2W5BD55_9SPHN</name>
<dbReference type="AlphaFoldDB" id="A0A2W5BD55"/>
<comment type="caution">
    <text evidence="1">The sequence shown here is derived from an EMBL/GenBank/DDBJ whole genome shotgun (WGS) entry which is preliminary data.</text>
</comment>
<proteinExistence type="predicted"/>
<organism evidence="1 2">
    <name type="scientific">Sphingomonas hengshuiensis</name>
    <dbReference type="NCBI Taxonomy" id="1609977"/>
    <lineage>
        <taxon>Bacteria</taxon>
        <taxon>Pseudomonadati</taxon>
        <taxon>Pseudomonadota</taxon>
        <taxon>Alphaproteobacteria</taxon>
        <taxon>Sphingomonadales</taxon>
        <taxon>Sphingomonadaceae</taxon>
        <taxon>Sphingomonas</taxon>
    </lineage>
</organism>
<evidence type="ECO:0000313" key="1">
    <source>
        <dbReference type="EMBL" id="PZO81015.1"/>
    </source>
</evidence>
<accession>A0A2W5BD55</accession>
<dbReference type="Proteomes" id="UP000248614">
    <property type="component" value="Unassembled WGS sequence"/>
</dbReference>
<reference evidence="1 2" key="1">
    <citation type="submission" date="2017-08" db="EMBL/GenBank/DDBJ databases">
        <title>Infants hospitalized years apart are colonized by the same room-sourced microbial strains.</title>
        <authorList>
            <person name="Brooks B."/>
            <person name="Olm M.R."/>
            <person name="Firek B.A."/>
            <person name="Baker R."/>
            <person name="Thomas B.C."/>
            <person name="Morowitz M.J."/>
            <person name="Banfield J.F."/>
        </authorList>
    </citation>
    <scope>NUCLEOTIDE SEQUENCE [LARGE SCALE GENOMIC DNA]</scope>
    <source>
        <strain evidence="1">S2_018_000_R3_110</strain>
    </source>
</reference>
<sequence length="121" mass="13545">MIQLGLGKRRLEMTKVIMLVLAVAALKAAQYLLILAIDGIATAIAAWYCWRSARLTRALLAVRAPCNAIDFTPAWDGGRRHRRLMARHLRLSIAMTAHFSLFPRSSARGYAFMCRHSHVVA</sequence>
<evidence type="ECO:0000313" key="2">
    <source>
        <dbReference type="Proteomes" id="UP000248614"/>
    </source>
</evidence>
<gene>
    <name evidence="1" type="ORF">DI632_00080</name>
</gene>